<dbReference type="EMBL" id="JBHSAJ010000027">
    <property type="protein sequence ID" value="MFC3934955.1"/>
    <property type="molecule type" value="Genomic_DNA"/>
</dbReference>
<proteinExistence type="predicted"/>
<keyword evidence="4" id="KW-0489">Methyltransferase</keyword>
<comment type="caution">
    <text evidence="4">The sequence shown here is derived from an EMBL/GenBank/DDBJ whole genome shotgun (WGS) entry which is preliminary data.</text>
</comment>
<dbReference type="Pfam" id="PF05050">
    <property type="entry name" value="Methyltransf_21"/>
    <property type="match status" value="1"/>
</dbReference>
<evidence type="ECO:0000259" key="3">
    <source>
        <dbReference type="Pfam" id="PF05050"/>
    </source>
</evidence>
<dbReference type="InterPro" id="IPR001173">
    <property type="entry name" value="Glyco_trans_2-like"/>
</dbReference>
<keyword evidence="1" id="KW-0175">Coiled coil</keyword>
<dbReference type="Gene3D" id="3.90.550.10">
    <property type="entry name" value="Spore Coat Polysaccharide Biosynthesis Protein SpsA, Chain A"/>
    <property type="match status" value="1"/>
</dbReference>
<evidence type="ECO:0000259" key="2">
    <source>
        <dbReference type="Pfam" id="PF00535"/>
    </source>
</evidence>
<gene>
    <name evidence="4" type="ORF">ACFOW3_09980</name>
</gene>
<keyword evidence="4" id="KW-0808">Transferase</keyword>
<dbReference type="SUPFAM" id="SSF53335">
    <property type="entry name" value="S-adenosyl-L-methionine-dependent methyltransferases"/>
    <property type="match status" value="1"/>
</dbReference>
<evidence type="ECO:0000256" key="1">
    <source>
        <dbReference type="SAM" id="Coils"/>
    </source>
</evidence>
<dbReference type="InterPro" id="IPR029044">
    <property type="entry name" value="Nucleotide-diphossugar_trans"/>
</dbReference>
<dbReference type="PANTHER" id="PTHR43685">
    <property type="entry name" value="GLYCOSYLTRANSFERASE"/>
    <property type="match status" value="1"/>
</dbReference>
<accession>A0ABV8D9A6</accession>
<dbReference type="Proteomes" id="UP001595693">
    <property type="component" value="Unassembled WGS sequence"/>
</dbReference>
<dbReference type="GO" id="GO:0032259">
    <property type="term" value="P:methylation"/>
    <property type="evidence" value="ECO:0007669"/>
    <property type="project" value="UniProtKB-KW"/>
</dbReference>
<dbReference type="SUPFAM" id="SSF53448">
    <property type="entry name" value="Nucleotide-diphospho-sugar transferases"/>
    <property type="match status" value="1"/>
</dbReference>
<keyword evidence="5" id="KW-1185">Reference proteome</keyword>
<dbReference type="PANTHER" id="PTHR43685:SF11">
    <property type="entry name" value="GLYCOSYLTRANSFERASE TAGX-RELATED"/>
    <property type="match status" value="1"/>
</dbReference>
<organism evidence="4 5">
    <name type="scientific">Acidovorax facilis</name>
    <dbReference type="NCBI Taxonomy" id="12917"/>
    <lineage>
        <taxon>Bacteria</taxon>
        <taxon>Pseudomonadati</taxon>
        <taxon>Pseudomonadota</taxon>
        <taxon>Betaproteobacteria</taxon>
        <taxon>Burkholderiales</taxon>
        <taxon>Comamonadaceae</taxon>
        <taxon>Acidovorax</taxon>
    </lineage>
</organism>
<dbReference type="RefSeq" id="WP_082437315.1">
    <property type="nucleotide sequence ID" value="NZ_JAMXAX010000062.1"/>
</dbReference>
<dbReference type="GO" id="GO:0008168">
    <property type="term" value="F:methyltransferase activity"/>
    <property type="evidence" value="ECO:0007669"/>
    <property type="project" value="UniProtKB-KW"/>
</dbReference>
<dbReference type="CDD" id="cd06433">
    <property type="entry name" value="GT_2_WfgS_like"/>
    <property type="match status" value="1"/>
</dbReference>
<dbReference type="Gene3D" id="3.40.50.150">
    <property type="entry name" value="Vaccinia Virus protein VP39"/>
    <property type="match status" value="1"/>
</dbReference>
<feature type="coiled-coil region" evidence="1">
    <location>
        <begin position="474"/>
        <end position="501"/>
    </location>
</feature>
<name>A0ABV8D9A6_9BURK</name>
<sequence>MKILICGMPRSMTTWAFNAAREIVADQNLKTVWIEPSDTAAEEQFATANGNVLAKCHHYSEVLAKAADCVIYSYRDIRTAAVSYFRKFSSDCDIGQLNAWVQAGRAWMHVADAVLRYEQVERDPANAIRDLRQVLGKKYGAEVLSRESDDILLSRIDATFAQRQTADMADYDVQTMILPAHRTFQPAPDDLSTAEKALFLRIERDFASWLAEHFYMRQEDHGQALDYRLAADVMARLVKPVVIDVGVERGSFIDLALSAGAERVIAFEALPRHVEHLSARFASEPRVEVRAQAVSERFGKAVFHIAIDPEGRELDYHHTLADLGDSITVVRSARAIEVETVALGGLVVDKQLPEVVDFLKVDTDGHDLAVLRGLEGLRPRFILAEYWDNLPETSGRNLYSLADLQTWAAGCGYDHSVVIRRHGRLESLEWDAPWTQAGDWGNVLFVRDVADLAMVRAVVGGLAPEVQQRNYGYLATLVKECEAKEAVIRRLDNEVKALLGQQHVIDDIESEEQALLKSLEDVPAISSSGPASTSRKALEAELIRKEIVIRKQARALAAYRVAFPPLSPLLRSIGFVGRHLRAALRPRLGTLTQHLPRRLESPKPYVSSLGAGALPSISMVTPSFQQANFVGRTLDSVLSQNYPKLEYFVQDGGSTDGTTEVLRLYGDRLAGWVSKKDGGQSQAINLGFARVSGEIMAWLNSDDLLMPGALHRVGEYFAQHPDVDVVYGNRILIDEEDREIGRWVLPAHDDEVLSWADFIPQETLFWRRSIWEKAGGHIDESFRFAMDWDLLQRFRNAGARMVRLPDFLGAFRIHGAQKTSAQINEIGTEEMARLRRRALGHEVSWAQIHRALIPYLIKHVAHDLVYRIKR</sequence>
<dbReference type="InterPro" id="IPR029063">
    <property type="entry name" value="SAM-dependent_MTases_sf"/>
</dbReference>
<evidence type="ECO:0000313" key="4">
    <source>
        <dbReference type="EMBL" id="MFC3934955.1"/>
    </source>
</evidence>
<dbReference type="Gene3D" id="3.40.50.300">
    <property type="entry name" value="P-loop containing nucleotide triphosphate hydrolases"/>
    <property type="match status" value="1"/>
</dbReference>
<dbReference type="SUPFAM" id="SSF52540">
    <property type="entry name" value="P-loop containing nucleoside triphosphate hydrolases"/>
    <property type="match status" value="1"/>
</dbReference>
<reference evidence="5" key="1">
    <citation type="journal article" date="2019" name="Int. J. Syst. Evol. Microbiol.">
        <title>The Global Catalogue of Microorganisms (GCM) 10K type strain sequencing project: providing services to taxonomists for standard genome sequencing and annotation.</title>
        <authorList>
            <consortium name="The Broad Institute Genomics Platform"/>
            <consortium name="The Broad Institute Genome Sequencing Center for Infectious Disease"/>
            <person name="Wu L."/>
            <person name="Ma J."/>
        </authorList>
    </citation>
    <scope>NUCLEOTIDE SEQUENCE [LARGE SCALE GENOMIC DNA]</scope>
    <source>
        <strain evidence="5">CCUG 2113</strain>
    </source>
</reference>
<dbReference type="InterPro" id="IPR006342">
    <property type="entry name" value="FkbM_mtfrase"/>
</dbReference>
<dbReference type="Pfam" id="PF00535">
    <property type="entry name" value="Glycos_transf_2"/>
    <property type="match status" value="1"/>
</dbReference>
<feature type="domain" description="Glycosyltransferase 2-like" evidence="2">
    <location>
        <begin position="618"/>
        <end position="742"/>
    </location>
</feature>
<dbReference type="InterPro" id="IPR050834">
    <property type="entry name" value="Glycosyltransf_2"/>
</dbReference>
<evidence type="ECO:0000313" key="5">
    <source>
        <dbReference type="Proteomes" id="UP001595693"/>
    </source>
</evidence>
<dbReference type="NCBIfam" id="TIGR01444">
    <property type="entry name" value="fkbM_fam"/>
    <property type="match status" value="1"/>
</dbReference>
<dbReference type="InterPro" id="IPR027417">
    <property type="entry name" value="P-loop_NTPase"/>
</dbReference>
<feature type="domain" description="Methyltransferase FkbM" evidence="3">
    <location>
        <begin position="244"/>
        <end position="382"/>
    </location>
</feature>
<protein>
    <submittedName>
        <fullName evidence="4">FkbM family methyltransferase</fullName>
    </submittedName>
</protein>